<dbReference type="AlphaFoldDB" id="A0A1L7RJF6"/>
<dbReference type="GO" id="GO:0022857">
    <property type="term" value="F:transmembrane transporter activity"/>
    <property type="evidence" value="ECO:0007669"/>
    <property type="project" value="TreeGrafter"/>
</dbReference>
<comment type="subunit">
    <text evidence="2">The complex is composed of two ATP-binding proteins (HrtA), two transmembrane proteins (HrtB) and a solute-binding protein.</text>
</comment>
<reference evidence="12" key="1">
    <citation type="submission" date="2014-07" db="EMBL/GenBank/DDBJ databases">
        <authorList>
            <person name="Zhang J.E."/>
            <person name="Yang H."/>
            <person name="Guo J."/>
            <person name="Deng Z."/>
            <person name="Luo H."/>
            <person name="Luo M."/>
            <person name="Zhao B."/>
        </authorList>
    </citation>
    <scope>NUCLEOTIDE SEQUENCE</scope>
    <source>
        <strain evidence="12">AM4</strain>
    </source>
</reference>
<dbReference type="InterPro" id="IPR003593">
    <property type="entry name" value="AAA+_ATPase"/>
</dbReference>
<name>A0A1L7RJF6_9ACTO</name>
<gene>
    <name evidence="12" type="ORF">AAM4_2224</name>
</gene>
<keyword evidence="5" id="KW-0547">Nucleotide-binding</keyword>
<dbReference type="InterPro" id="IPR017911">
    <property type="entry name" value="MacB-like_ATP-bd"/>
</dbReference>
<dbReference type="InterPro" id="IPR015854">
    <property type="entry name" value="ABC_transpr_LolD-like"/>
</dbReference>
<keyword evidence="12" id="KW-0449">Lipoprotein</keyword>
<evidence type="ECO:0000313" key="12">
    <source>
        <dbReference type="EMBL" id="CED92056.1"/>
    </source>
</evidence>
<dbReference type="PANTHER" id="PTHR24220">
    <property type="entry name" value="IMPORT ATP-BINDING PROTEIN"/>
    <property type="match status" value="1"/>
</dbReference>
<evidence type="ECO:0000256" key="10">
    <source>
        <dbReference type="ARBA" id="ARBA00024721"/>
    </source>
</evidence>
<evidence type="ECO:0000256" key="4">
    <source>
        <dbReference type="ARBA" id="ARBA00022475"/>
    </source>
</evidence>
<proteinExistence type="inferred from homology"/>
<dbReference type="Pfam" id="PF00005">
    <property type="entry name" value="ABC_tran"/>
    <property type="match status" value="1"/>
</dbReference>
<evidence type="ECO:0000256" key="7">
    <source>
        <dbReference type="ARBA" id="ARBA00023136"/>
    </source>
</evidence>
<comment type="function">
    <text evidence="10">Part of the ABC transporter complex hrt involved in hemin import. Responsible for energy coupling to the transport system.</text>
</comment>
<comment type="similarity">
    <text evidence="8">Belongs to the ABC transporter superfamily. HrtA family.</text>
</comment>
<dbReference type="PROSITE" id="PS50893">
    <property type="entry name" value="ABC_TRANSPORTER_2"/>
    <property type="match status" value="1"/>
</dbReference>
<feature type="domain" description="ABC transporter" evidence="11">
    <location>
        <begin position="17"/>
        <end position="240"/>
    </location>
</feature>
<evidence type="ECO:0000256" key="5">
    <source>
        <dbReference type="ARBA" id="ARBA00022741"/>
    </source>
</evidence>
<dbReference type="InterPro" id="IPR017871">
    <property type="entry name" value="ABC_transporter-like_CS"/>
</dbReference>
<dbReference type="InterPro" id="IPR003439">
    <property type="entry name" value="ABC_transporter-like_ATP-bd"/>
</dbReference>
<dbReference type="SUPFAM" id="SSF52540">
    <property type="entry name" value="P-loop containing nucleoside triphosphate hydrolases"/>
    <property type="match status" value="1"/>
</dbReference>
<evidence type="ECO:0000256" key="2">
    <source>
        <dbReference type="ARBA" id="ARBA00011131"/>
    </source>
</evidence>
<keyword evidence="6 12" id="KW-0067">ATP-binding</keyword>
<dbReference type="GO" id="GO:0005524">
    <property type="term" value="F:ATP binding"/>
    <property type="evidence" value="ECO:0007669"/>
    <property type="project" value="UniProtKB-KW"/>
</dbReference>
<dbReference type="GO" id="GO:0005886">
    <property type="term" value="C:plasma membrane"/>
    <property type="evidence" value="ECO:0007669"/>
    <property type="project" value="UniProtKB-SubCell"/>
</dbReference>
<dbReference type="SMART" id="SM00382">
    <property type="entry name" value="AAA"/>
    <property type="match status" value="1"/>
</dbReference>
<keyword evidence="3" id="KW-0813">Transport</keyword>
<dbReference type="RefSeq" id="WP_280516466.1">
    <property type="nucleotide sequence ID" value="NZ_LK995530.1"/>
</dbReference>
<evidence type="ECO:0000256" key="9">
    <source>
        <dbReference type="ARBA" id="ARBA00024432"/>
    </source>
</evidence>
<comment type="subcellular location">
    <subcellularLocation>
        <location evidence="1">Cell membrane</location>
        <topology evidence="1">Peripheral membrane protein</topology>
    </subcellularLocation>
</comment>
<organism evidence="12">
    <name type="scientific">Actinomyces succiniciruminis</name>
    <dbReference type="NCBI Taxonomy" id="1522002"/>
    <lineage>
        <taxon>Bacteria</taxon>
        <taxon>Bacillati</taxon>
        <taxon>Actinomycetota</taxon>
        <taxon>Actinomycetes</taxon>
        <taxon>Actinomycetales</taxon>
        <taxon>Actinomycetaceae</taxon>
        <taxon>Actinomyces</taxon>
    </lineage>
</organism>
<dbReference type="PANTHER" id="PTHR24220:SF666">
    <property type="entry name" value="HEMIN IMPORT ATP-BINDING PROTEIN HRTA-RELATED"/>
    <property type="match status" value="1"/>
</dbReference>
<keyword evidence="7" id="KW-0472">Membrane</keyword>
<evidence type="ECO:0000256" key="1">
    <source>
        <dbReference type="ARBA" id="ARBA00004202"/>
    </source>
</evidence>
<protein>
    <recommendedName>
        <fullName evidence="9">Putative hemin import ATP-binding protein HrtA</fullName>
    </recommendedName>
</protein>
<evidence type="ECO:0000259" key="11">
    <source>
        <dbReference type="PROSITE" id="PS50893"/>
    </source>
</evidence>
<keyword evidence="4" id="KW-1003">Cell membrane</keyword>
<dbReference type="CDD" id="cd03255">
    <property type="entry name" value="ABC_MJ0796_LolCDE_FtsE"/>
    <property type="match status" value="1"/>
</dbReference>
<dbReference type="PROSITE" id="PS00211">
    <property type="entry name" value="ABC_TRANSPORTER_1"/>
    <property type="match status" value="1"/>
</dbReference>
<dbReference type="InterPro" id="IPR027417">
    <property type="entry name" value="P-loop_NTPase"/>
</dbReference>
<evidence type="ECO:0000256" key="8">
    <source>
        <dbReference type="ARBA" id="ARBA00024359"/>
    </source>
</evidence>
<evidence type="ECO:0000256" key="6">
    <source>
        <dbReference type="ARBA" id="ARBA00022840"/>
    </source>
</evidence>
<accession>A0A1L7RJF6</accession>
<evidence type="ECO:0000256" key="3">
    <source>
        <dbReference type="ARBA" id="ARBA00022448"/>
    </source>
</evidence>
<dbReference type="GO" id="GO:0016887">
    <property type="term" value="F:ATP hydrolysis activity"/>
    <property type="evidence" value="ECO:0007669"/>
    <property type="project" value="InterPro"/>
</dbReference>
<dbReference type="Gene3D" id="3.40.50.300">
    <property type="entry name" value="P-loop containing nucleotide triphosphate hydrolases"/>
    <property type="match status" value="1"/>
</dbReference>
<dbReference type="EMBL" id="LK995530">
    <property type="protein sequence ID" value="CED92056.1"/>
    <property type="molecule type" value="Genomic_DNA"/>
</dbReference>
<sequence length="241" mass="26040">MKHDAHLHTDAPTAAAMALSGVSRDYHQGSEIVHALRSTDLEIHGGELVGILGPSGSGKSTLLTVMGGLRTPTTGTVEIDGSPFSALPEKKRAQLRRKCLGFVLQGSGLVPFLTLADQFALHDRVLRRAPATKRRDELLAMLGIGERVRAYPSQMSGGEKQRAAIAVAVYHDPKVILADEPTAALDSRRAHDVAQLLAQQTHELGKATVMVTHDERILPVCDRVMVMHDGVLNDQGRYEPP</sequence>